<sequence>MSERTALTELANFVGRSSLLSEDMATRNRALKGITQRMLLRKRSVGELLGVVLALSSRTRRMVQEPVAIDLDVFTPGGARAIRLSLKRDPD</sequence>
<keyword evidence="3" id="KW-1185">Reference proteome</keyword>
<gene>
    <name evidence="2" type="ORF">SAMN04488059_102122</name>
    <name evidence="1" type="ORF">WH91_00960</name>
</gene>
<evidence type="ECO:0000313" key="4">
    <source>
        <dbReference type="Proteomes" id="UP000182258"/>
    </source>
</evidence>
<dbReference type="AlphaFoldDB" id="A0A0F5Q430"/>
<dbReference type="Proteomes" id="UP000182258">
    <property type="component" value="Unassembled WGS sequence"/>
</dbReference>
<dbReference type="OrthoDB" id="7949660at2"/>
<proteinExistence type="predicted"/>
<dbReference type="Proteomes" id="UP000033519">
    <property type="component" value="Unassembled WGS sequence"/>
</dbReference>
<dbReference type="PATRIC" id="fig|728005.3.peg.4248"/>
<organism evidence="2 4">
    <name type="scientific">Devosia psychrophila</name>
    <dbReference type="NCBI Taxonomy" id="728005"/>
    <lineage>
        <taxon>Bacteria</taxon>
        <taxon>Pseudomonadati</taxon>
        <taxon>Pseudomonadota</taxon>
        <taxon>Alphaproteobacteria</taxon>
        <taxon>Hyphomicrobiales</taxon>
        <taxon>Devosiaceae</taxon>
        <taxon>Devosia</taxon>
    </lineage>
</organism>
<dbReference type="RefSeq" id="WP_046169128.1">
    <property type="nucleotide sequence ID" value="NZ_FOMB01000002.1"/>
</dbReference>
<name>A0A0F5Q430_9HYPH</name>
<reference evidence="2 4" key="2">
    <citation type="submission" date="2016-10" db="EMBL/GenBank/DDBJ databases">
        <authorList>
            <person name="de Groot N.N."/>
        </authorList>
    </citation>
    <scope>NUCLEOTIDE SEQUENCE [LARGE SCALE GENOMIC DNA]</scope>
    <source>
        <strain evidence="2 4">CGMCC 1.10210</strain>
    </source>
</reference>
<accession>A0A0F5Q430</accession>
<reference evidence="1 3" key="1">
    <citation type="submission" date="2015-03" db="EMBL/GenBank/DDBJ databases">
        <authorList>
            <person name="Lepp D."/>
            <person name="Hassan Y.I."/>
            <person name="Li X.-Z."/>
            <person name="Zhou T."/>
        </authorList>
    </citation>
    <scope>NUCLEOTIDE SEQUENCE [LARGE SCALE GENOMIC DNA]</scope>
    <source>
        <strain evidence="1 3">Cr7-05</strain>
    </source>
</reference>
<protein>
    <submittedName>
        <fullName evidence="2">Uncharacterized protein</fullName>
    </submittedName>
</protein>
<evidence type="ECO:0000313" key="2">
    <source>
        <dbReference type="EMBL" id="SFC09822.1"/>
    </source>
</evidence>
<evidence type="ECO:0000313" key="3">
    <source>
        <dbReference type="Proteomes" id="UP000033519"/>
    </source>
</evidence>
<evidence type="ECO:0000313" key="1">
    <source>
        <dbReference type="EMBL" id="KKC34829.1"/>
    </source>
</evidence>
<dbReference type="EMBL" id="FOMB01000002">
    <property type="protein sequence ID" value="SFC09822.1"/>
    <property type="molecule type" value="Genomic_DNA"/>
</dbReference>
<dbReference type="EMBL" id="LAPV01000009">
    <property type="protein sequence ID" value="KKC34829.1"/>
    <property type="molecule type" value="Genomic_DNA"/>
</dbReference>